<dbReference type="AlphaFoldDB" id="A0A844SFY1"/>
<organism evidence="1 2">
    <name type="scientific">Bradyrhizobium pachyrhizi</name>
    <dbReference type="NCBI Taxonomy" id="280333"/>
    <lineage>
        <taxon>Bacteria</taxon>
        <taxon>Pseudomonadati</taxon>
        <taxon>Pseudomonadota</taxon>
        <taxon>Alphaproteobacteria</taxon>
        <taxon>Hyphomicrobiales</taxon>
        <taxon>Nitrobacteraceae</taxon>
        <taxon>Bradyrhizobium</taxon>
    </lineage>
</organism>
<dbReference type="RefSeq" id="WP_157341714.1">
    <property type="nucleotide sequence ID" value="NZ_WQNF01000003.1"/>
</dbReference>
<comment type="caution">
    <text evidence="1">The sequence shown here is derived from an EMBL/GenBank/DDBJ whole genome shotgun (WGS) entry which is preliminary data.</text>
</comment>
<protein>
    <submittedName>
        <fullName evidence="1">YbhB/YbcL family Raf kinase inhibitor-like protein</fullName>
    </submittedName>
</protein>
<dbReference type="CDD" id="cd00865">
    <property type="entry name" value="PEBP_bact_arch"/>
    <property type="match status" value="1"/>
</dbReference>
<dbReference type="Proteomes" id="UP000436468">
    <property type="component" value="Unassembled WGS sequence"/>
</dbReference>
<dbReference type="PANTHER" id="PTHR30289:SF1">
    <property type="entry name" value="PEBP (PHOSPHATIDYLETHANOLAMINE-BINDING PROTEIN) FAMILY PROTEIN"/>
    <property type="match status" value="1"/>
</dbReference>
<dbReference type="SUPFAM" id="SSF49777">
    <property type="entry name" value="PEBP-like"/>
    <property type="match status" value="1"/>
</dbReference>
<sequence>MKLVSSAFTDGAQIPRRFTCDGEDLSPALQWSDAPGGTKSFALLCDDPDAPAGTWHHWAAYDLPAVLTELAEGAARNKNVKQAVNDFRKVGYGGPCPPSGHGPHHYHFRLLALSTDQLQAKANASCRDIEREARKSLIAEAILVGWYER</sequence>
<dbReference type="InterPro" id="IPR036610">
    <property type="entry name" value="PEBP-like_sf"/>
</dbReference>
<accession>A0A844SFY1</accession>
<dbReference type="InterPro" id="IPR008914">
    <property type="entry name" value="PEBP"/>
</dbReference>
<proteinExistence type="predicted"/>
<dbReference type="NCBIfam" id="TIGR00481">
    <property type="entry name" value="YbhB/YbcL family Raf kinase inhibitor-like protein"/>
    <property type="match status" value="1"/>
</dbReference>
<keyword evidence="2" id="KW-1185">Reference proteome</keyword>
<dbReference type="Gene3D" id="3.90.280.10">
    <property type="entry name" value="PEBP-like"/>
    <property type="match status" value="1"/>
</dbReference>
<dbReference type="PANTHER" id="PTHR30289">
    <property type="entry name" value="UNCHARACTERIZED PROTEIN YBCL-RELATED"/>
    <property type="match status" value="1"/>
</dbReference>
<dbReference type="EMBL" id="WQNF01000003">
    <property type="protein sequence ID" value="MVT64647.1"/>
    <property type="molecule type" value="Genomic_DNA"/>
</dbReference>
<gene>
    <name evidence="1" type="ORF">GPL21_05905</name>
</gene>
<reference evidence="1 2" key="1">
    <citation type="submission" date="2019-12" db="EMBL/GenBank/DDBJ databases">
        <title>Draft genome sequences Bradyrhizobium cajani AMBPC1010, Bradyrhizobium pachyrhizi AMBPC1040 and Bradyrhizobium yuanmingense ALSPC3051, three plant growth promoting strains isolated from nodules of Cajanus cajan L. in Dominican Republic.</title>
        <authorList>
            <person name="Flores-Felix J.D."/>
            <person name="Araujo J."/>
            <person name="Diaz-Alcantara C."/>
            <person name="Gonzalez-Andres F."/>
            <person name="Velazquez E."/>
        </authorList>
    </citation>
    <scope>NUCLEOTIDE SEQUENCE [LARGE SCALE GENOMIC DNA]</scope>
    <source>
        <strain evidence="1 2">1040</strain>
    </source>
</reference>
<dbReference type="InterPro" id="IPR005247">
    <property type="entry name" value="YbhB_YbcL/LppC-like"/>
</dbReference>
<dbReference type="Pfam" id="PF01161">
    <property type="entry name" value="PBP"/>
    <property type="match status" value="1"/>
</dbReference>
<evidence type="ECO:0000313" key="2">
    <source>
        <dbReference type="Proteomes" id="UP000436468"/>
    </source>
</evidence>
<evidence type="ECO:0000313" key="1">
    <source>
        <dbReference type="EMBL" id="MVT64647.1"/>
    </source>
</evidence>
<name>A0A844SFY1_9BRAD</name>